<feature type="transmembrane region" description="Helical" evidence="1">
    <location>
        <begin position="203"/>
        <end position="226"/>
    </location>
</feature>
<dbReference type="AlphaFoldDB" id="A0A078B0T7"/>
<accession>A0A078B0T7</accession>
<keyword evidence="1" id="KW-0472">Membrane</keyword>
<dbReference type="Proteomes" id="UP000039865">
    <property type="component" value="Unassembled WGS sequence"/>
</dbReference>
<evidence type="ECO:0000313" key="3">
    <source>
        <dbReference type="Proteomes" id="UP000039865"/>
    </source>
</evidence>
<dbReference type="EMBL" id="CCKQ01016296">
    <property type="protein sequence ID" value="CDW88169.1"/>
    <property type="molecule type" value="Genomic_DNA"/>
</dbReference>
<reference evidence="2 3" key="1">
    <citation type="submission" date="2014-06" db="EMBL/GenBank/DDBJ databases">
        <authorList>
            <person name="Swart Estienne"/>
        </authorList>
    </citation>
    <scope>NUCLEOTIDE SEQUENCE [LARGE SCALE GENOMIC DNA]</scope>
    <source>
        <strain evidence="2 3">130c</strain>
    </source>
</reference>
<feature type="transmembrane region" description="Helical" evidence="1">
    <location>
        <begin position="169"/>
        <end position="197"/>
    </location>
</feature>
<sequence length="243" mass="27779">MQFESSPVVSSVPVVQDFFADVLKIFSSIPIEYYKYSSIILACLTIYEGIILKLIQNASALRSSHNPTLEQNAARKFQEINTKEFIMKEVIPNMGKIPFKDLQNKLSMKYTMEDLMFFYFVYLAYSVTYQISSVLSPAVAPFAIYLLFQDQKTLAKSSYYSEFLKYTSIATYALIFLVGSQAILYPLTIQLLVFLAFEQSFDFYTLLQVVFQPIMTQVFLDVLPITGTRAYLKMAKTTSGSIF</sequence>
<evidence type="ECO:0000256" key="1">
    <source>
        <dbReference type="SAM" id="Phobius"/>
    </source>
</evidence>
<keyword evidence="3" id="KW-1185">Reference proteome</keyword>
<keyword evidence="1" id="KW-1133">Transmembrane helix</keyword>
<organism evidence="2 3">
    <name type="scientific">Stylonychia lemnae</name>
    <name type="common">Ciliate</name>
    <dbReference type="NCBI Taxonomy" id="5949"/>
    <lineage>
        <taxon>Eukaryota</taxon>
        <taxon>Sar</taxon>
        <taxon>Alveolata</taxon>
        <taxon>Ciliophora</taxon>
        <taxon>Intramacronucleata</taxon>
        <taxon>Spirotrichea</taxon>
        <taxon>Stichotrichia</taxon>
        <taxon>Sporadotrichida</taxon>
        <taxon>Oxytrichidae</taxon>
        <taxon>Stylonychinae</taxon>
        <taxon>Stylonychia</taxon>
    </lineage>
</organism>
<name>A0A078B0T7_STYLE</name>
<keyword evidence="1" id="KW-0812">Transmembrane</keyword>
<evidence type="ECO:0000313" key="2">
    <source>
        <dbReference type="EMBL" id="CDW88169.1"/>
    </source>
</evidence>
<feature type="transmembrane region" description="Helical" evidence="1">
    <location>
        <begin position="131"/>
        <end position="148"/>
    </location>
</feature>
<gene>
    <name evidence="2" type="primary">Contig19788.g20989</name>
    <name evidence="2" type="ORF">STYLEM_17287</name>
</gene>
<proteinExistence type="predicted"/>
<protein>
    <submittedName>
        <fullName evidence="2">Uncharacterized protein</fullName>
    </submittedName>
</protein>
<dbReference type="InParanoid" id="A0A078B0T7"/>